<reference evidence="3" key="1">
    <citation type="submission" date="2018-05" db="EMBL/GenBank/DDBJ databases">
        <authorList>
            <person name="Lanie J.A."/>
            <person name="Ng W.-L."/>
            <person name="Kazmierczak K.M."/>
            <person name="Andrzejewski T.M."/>
            <person name="Davidsen T.M."/>
            <person name="Wayne K.J."/>
            <person name="Tettelin H."/>
            <person name="Glass J.I."/>
            <person name="Rusch D."/>
            <person name="Podicherti R."/>
            <person name="Tsui H.-C.T."/>
            <person name="Winkler M.E."/>
        </authorList>
    </citation>
    <scope>NUCLEOTIDE SEQUENCE</scope>
</reference>
<gene>
    <name evidence="3" type="ORF">METZ01_LOCUS427878</name>
</gene>
<name>A0A382XVU5_9ZZZZ</name>
<organism evidence="3">
    <name type="scientific">marine metagenome</name>
    <dbReference type="NCBI Taxonomy" id="408172"/>
    <lineage>
        <taxon>unclassified sequences</taxon>
        <taxon>metagenomes</taxon>
        <taxon>ecological metagenomes</taxon>
    </lineage>
</organism>
<accession>A0A382XVU5</accession>
<evidence type="ECO:0000259" key="2">
    <source>
        <dbReference type="Pfam" id="PF23477"/>
    </source>
</evidence>
<sequence>MSYQDRNLTCVECGQSFIFSADDQSYHAEKGYTNEPKRCASCRDARRANRSNDGGFGSDRGPREMHSVICAECGNQATVPFLPRGDRPVYCSDCFSRQGGGGGGGRY</sequence>
<dbReference type="AlphaFoldDB" id="A0A382XVU5"/>
<proteinExistence type="predicted"/>
<dbReference type="Pfam" id="PF13451">
    <property type="entry name" value="zf_Tbcl"/>
    <property type="match status" value="1"/>
</dbReference>
<dbReference type="InterPro" id="IPR026363">
    <property type="entry name" value="CxxC-x17-CxxC_dom"/>
</dbReference>
<protein>
    <submittedName>
        <fullName evidence="3">Uncharacterized protein</fullName>
    </submittedName>
</protein>
<dbReference type="InterPro" id="IPR025306">
    <property type="entry name" value="Zn-bnd_dom_prob"/>
</dbReference>
<dbReference type="NCBIfam" id="TIGR04272">
    <property type="entry name" value="cxxc_cxxc_Mbark"/>
    <property type="match status" value="1"/>
</dbReference>
<evidence type="ECO:0000313" key="3">
    <source>
        <dbReference type="EMBL" id="SVD75024.1"/>
    </source>
</evidence>
<feature type="domain" description="Probable zinc-binding" evidence="1">
    <location>
        <begin position="4"/>
        <end position="50"/>
    </location>
</feature>
<evidence type="ECO:0000259" key="1">
    <source>
        <dbReference type="Pfam" id="PF13451"/>
    </source>
</evidence>
<feature type="domain" description="CxxC-x17-CxxC" evidence="2">
    <location>
        <begin position="63"/>
        <end position="98"/>
    </location>
</feature>
<dbReference type="EMBL" id="UINC01170799">
    <property type="protein sequence ID" value="SVD75024.1"/>
    <property type="molecule type" value="Genomic_DNA"/>
</dbReference>
<dbReference type="Pfam" id="PF23477">
    <property type="entry name" value="zf_Tbcl_2"/>
    <property type="match status" value="1"/>
</dbReference>